<dbReference type="InterPro" id="IPR003140">
    <property type="entry name" value="PLipase/COase/thioEstase"/>
</dbReference>
<dbReference type="SMART" id="SM00054">
    <property type="entry name" value="EFh"/>
    <property type="match status" value="2"/>
</dbReference>
<dbReference type="InterPro" id="IPR002048">
    <property type="entry name" value="EF_hand_dom"/>
</dbReference>
<dbReference type="AlphaFoldDB" id="A0A1Q9DTT5"/>
<keyword evidence="2" id="KW-0378">Hydrolase</keyword>
<evidence type="ECO:0000313" key="7">
    <source>
        <dbReference type="Proteomes" id="UP000186817"/>
    </source>
</evidence>
<dbReference type="InterPro" id="IPR029058">
    <property type="entry name" value="AB_hydrolase_fold"/>
</dbReference>
<evidence type="ECO:0000256" key="4">
    <source>
        <dbReference type="SAM" id="MobiDB-lite"/>
    </source>
</evidence>
<sequence length="1018" mass="113709">MEAEKVVSKGSARVGRRRTEGDYSMGRQLATSGSTHAFRGSLASNRRHLLPPSPSAGAARPSRRPDDGSYSPEPAVHSDTFQRRSTLPALVDTNTQALMLARQLQLDFHEVKFAVEEYRGSAKLANGGMDLDSFRNFLLRVFDIKQISDHMLHDAYEECQAGTGPMNTRRFLSWYRDHMFSLQASPTGGYDKGDHLTLELAKKYQCSCIDLDRVKAQFDNFDLDKSGVIEYNEFENMIQKLLHCPRKSDLPPHRMQRFWHEIDRDRNGSVDFQEFTAWYLKYFAAAQESGPIEAFYASFMPDVQRAHSLEVLEAKVQEEAQKERTAKEKFLMSDAKRETQAPSTEAFSLQLWEAFKSFARVKIILGGKSQGCVTALDAALTYPKRLGGFIGLVGHLLSCTPIEENGPQIQTPLHFYHEVEDDIMQWHWVSKMERRLRSSNYNVRSFRGKDPEGNGHFVGGVEGAWIRKSLRMICEARSLTLTGHRDAVVAHGDRNKLQAEQKPDEAQVASGTGAALEARMASSEPTNTARDIALLRSTYRRARMHYNLRKKDVAKRCELFHLAVQSIFAGVSEVFQERKRIAGLVLRAVATEKCRHDTREQMEEGFLKRLGRPKLKAPESRRFKAIFDSADELLLNNFPLAGEAMCKALFCRKEEFAERSQGLGNLLRCQSTLQSNIRTHELAATILSCLSALHEQLLAVEAAPVQTEWTQWHNAVRKRRVSRELIEDIVDAGDPSSPSMSPEPAQAHQTATAKVEVASLPRLPAPSLSVTEVLPALQHHQLQPSLPRVSDARSLSSSGHVMKSPVQDVAKEDHSAKEPSVMLPGGSQTFDFSGPLEVPGRRTSLHVAQSSKPAKGQKKSARLVGPAQAEDHQDEDLSALVLDASTLRLPVLTSKERDADAAPTPKGAEPLEPQRGTLPMMRISSTLQGEEIPASHLRKKRWKRERMRALMVASQSISGVPMEWILPVVTDASVRQIQKFNSPADIGARLKSRNLQGRSRKSAASIPANKGTFFPALR</sequence>
<protein>
    <recommendedName>
        <fullName evidence="5">EF-hand domain-containing protein</fullName>
    </recommendedName>
</protein>
<dbReference type="OrthoDB" id="26525at2759"/>
<dbReference type="Proteomes" id="UP000186817">
    <property type="component" value="Unassembled WGS sequence"/>
</dbReference>
<evidence type="ECO:0000313" key="6">
    <source>
        <dbReference type="EMBL" id="OLP98579.1"/>
    </source>
</evidence>
<feature type="region of interest" description="Disordered" evidence="4">
    <location>
        <begin position="893"/>
        <end position="915"/>
    </location>
</feature>
<feature type="domain" description="EF-hand" evidence="5">
    <location>
        <begin position="250"/>
        <end position="285"/>
    </location>
</feature>
<feature type="region of interest" description="Disordered" evidence="4">
    <location>
        <begin position="731"/>
        <end position="752"/>
    </location>
</feature>
<feature type="region of interest" description="Disordered" evidence="4">
    <location>
        <begin position="994"/>
        <end position="1018"/>
    </location>
</feature>
<dbReference type="GO" id="GO:0052689">
    <property type="term" value="F:carboxylic ester hydrolase activity"/>
    <property type="evidence" value="ECO:0007669"/>
    <property type="project" value="TreeGrafter"/>
</dbReference>
<proteinExistence type="inferred from homology"/>
<dbReference type="GO" id="GO:0005509">
    <property type="term" value="F:calcium ion binding"/>
    <property type="evidence" value="ECO:0007669"/>
    <property type="project" value="InterPro"/>
</dbReference>
<comment type="similarity">
    <text evidence="1">Belongs to the AB hydrolase superfamily. AB hydrolase 2 family.</text>
</comment>
<dbReference type="Gene3D" id="1.10.238.10">
    <property type="entry name" value="EF-hand"/>
    <property type="match status" value="1"/>
</dbReference>
<dbReference type="SUPFAM" id="SSF47473">
    <property type="entry name" value="EF-hand"/>
    <property type="match status" value="1"/>
</dbReference>
<dbReference type="InterPro" id="IPR018247">
    <property type="entry name" value="EF_Hand_1_Ca_BS"/>
</dbReference>
<dbReference type="Pfam" id="PF02230">
    <property type="entry name" value="Abhydrolase_2"/>
    <property type="match status" value="1"/>
</dbReference>
<evidence type="ECO:0000256" key="2">
    <source>
        <dbReference type="ARBA" id="ARBA00022801"/>
    </source>
</evidence>
<feature type="region of interest" description="Disordered" evidence="4">
    <location>
        <begin position="781"/>
        <end position="874"/>
    </location>
</feature>
<evidence type="ECO:0000259" key="5">
    <source>
        <dbReference type="PROSITE" id="PS50222"/>
    </source>
</evidence>
<feature type="domain" description="EF-hand" evidence="5">
    <location>
        <begin position="209"/>
        <end position="244"/>
    </location>
</feature>
<dbReference type="PROSITE" id="PS00018">
    <property type="entry name" value="EF_HAND_1"/>
    <property type="match status" value="2"/>
</dbReference>
<dbReference type="Gene3D" id="3.40.50.1820">
    <property type="entry name" value="alpha/beta hydrolase"/>
    <property type="match status" value="1"/>
</dbReference>
<accession>A0A1Q9DTT5</accession>
<keyword evidence="7" id="KW-1185">Reference proteome</keyword>
<dbReference type="PROSITE" id="PS50222">
    <property type="entry name" value="EF_HAND_2"/>
    <property type="match status" value="2"/>
</dbReference>
<comment type="caution">
    <text evidence="6">The sequence shown here is derived from an EMBL/GenBank/DDBJ whole genome shotgun (WGS) entry which is preliminary data.</text>
</comment>
<organism evidence="6 7">
    <name type="scientific">Symbiodinium microadriaticum</name>
    <name type="common">Dinoflagellate</name>
    <name type="synonym">Zooxanthella microadriatica</name>
    <dbReference type="NCBI Taxonomy" id="2951"/>
    <lineage>
        <taxon>Eukaryota</taxon>
        <taxon>Sar</taxon>
        <taxon>Alveolata</taxon>
        <taxon>Dinophyceae</taxon>
        <taxon>Suessiales</taxon>
        <taxon>Symbiodiniaceae</taxon>
        <taxon>Symbiodinium</taxon>
    </lineage>
</organism>
<dbReference type="EMBL" id="LSRX01000391">
    <property type="protein sequence ID" value="OLP98579.1"/>
    <property type="molecule type" value="Genomic_DNA"/>
</dbReference>
<name>A0A1Q9DTT5_SYMMI</name>
<dbReference type="CDD" id="cd00051">
    <property type="entry name" value="EFh"/>
    <property type="match status" value="1"/>
</dbReference>
<dbReference type="SUPFAM" id="SSF53474">
    <property type="entry name" value="alpha/beta-Hydrolases"/>
    <property type="match status" value="1"/>
</dbReference>
<dbReference type="PANTHER" id="PTHR10655:SF17">
    <property type="entry name" value="LYSOPHOSPHOLIPASE-LIKE PROTEIN 1"/>
    <property type="match status" value="1"/>
</dbReference>
<dbReference type="InterPro" id="IPR011992">
    <property type="entry name" value="EF-hand-dom_pair"/>
</dbReference>
<evidence type="ECO:0000256" key="3">
    <source>
        <dbReference type="ARBA" id="ARBA00022837"/>
    </source>
</evidence>
<evidence type="ECO:0000256" key="1">
    <source>
        <dbReference type="ARBA" id="ARBA00006499"/>
    </source>
</evidence>
<dbReference type="InterPro" id="IPR050565">
    <property type="entry name" value="LYPA1-2/EST-like"/>
</dbReference>
<feature type="region of interest" description="Disordered" evidence="4">
    <location>
        <begin position="1"/>
        <end position="82"/>
    </location>
</feature>
<keyword evidence="3" id="KW-0106">Calcium</keyword>
<dbReference type="GO" id="GO:0008474">
    <property type="term" value="F:palmitoyl-(protein) hydrolase activity"/>
    <property type="evidence" value="ECO:0007669"/>
    <property type="project" value="TreeGrafter"/>
</dbReference>
<dbReference type="GO" id="GO:0005737">
    <property type="term" value="C:cytoplasm"/>
    <property type="evidence" value="ECO:0007669"/>
    <property type="project" value="TreeGrafter"/>
</dbReference>
<reference evidence="6 7" key="1">
    <citation type="submission" date="2016-02" db="EMBL/GenBank/DDBJ databases">
        <title>Genome analysis of coral dinoflagellate symbionts highlights evolutionary adaptations to a symbiotic lifestyle.</title>
        <authorList>
            <person name="Aranda M."/>
            <person name="Li Y."/>
            <person name="Liew Y.J."/>
            <person name="Baumgarten S."/>
            <person name="Simakov O."/>
            <person name="Wilson M."/>
            <person name="Piel J."/>
            <person name="Ashoor H."/>
            <person name="Bougouffa S."/>
            <person name="Bajic V.B."/>
            <person name="Ryu T."/>
            <person name="Ravasi T."/>
            <person name="Bayer T."/>
            <person name="Micklem G."/>
            <person name="Kim H."/>
            <person name="Bhak J."/>
            <person name="Lajeunesse T.C."/>
            <person name="Voolstra C.R."/>
        </authorList>
    </citation>
    <scope>NUCLEOTIDE SEQUENCE [LARGE SCALE GENOMIC DNA]</scope>
    <source>
        <strain evidence="6 7">CCMP2467</strain>
    </source>
</reference>
<dbReference type="PANTHER" id="PTHR10655">
    <property type="entry name" value="LYSOPHOSPHOLIPASE-RELATED"/>
    <property type="match status" value="1"/>
</dbReference>
<dbReference type="Pfam" id="PF13499">
    <property type="entry name" value="EF-hand_7"/>
    <property type="match status" value="1"/>
</dbReference>
<gene>
    <name evidence="6" type="ORF">AK812_SmicGene18955</name>
</gene>